<accession>A0A9D4LB86</accession>
<reference evidence="1" key="2">
    <citation type="submission" date="2020-11" db="EMBL/GenBank/DDBJ databases">
        <authorList>
            <person name="McCartney M.A."/>
            <person name="Auch B."/>
            <person name="Kono T."/>
            <person name="Mallez S."/>
            <person name="Becker A."/>
            <person name="Gohl D.M."/>
            <person name="Silverstein K.A.T."/>
            <person name="Koren S."/>
            <person name="Bechman K.B."/>
            <person name="Herman A."/>
            <person name="Abrahante J.E."/>
            <person name="Garbe J."/>
        </authorList>
    </citation>
    <scope>NUCLEOTIDE SEQUENCE</scope>
    <source>
        <strain evidence="1">Duluth1</strain>
        <tissue evidence="1">Whole animal</tissue>
    </source>
</reference>
<dbReference type="AlphaFoldDB" id="A0A9D4LB86"/>
<protein>
    <submittedName>
        <fullName evidence="1">Uncharacterized protein</fullName>
    </submittedName>
</protein>
<reference evidence="1" key="1">
    <citation type="journal article" date="2019" name="bioRxiv">
        <title>The Genome of the Zebra Mussel, Dreissena polymorpha: A Resource for Invasive Species Research.</title>
        <authorList>
            <person name="McCartney M.A."/>
            <person name="Auch B."/>
            <person name="Kono T."/>
            <person name="Mallez S."/>
            <person name="Zhang Y."/>
            <person name="Obille A."/>
            <person name="Becker A."/>
            <person name="Abrahante J.E."/>
            <person name="Garbe J."/>
            <person name="Badalamenti J.P."/>
            <person name="Herman A."/>
            <person name="Mangelson H."/>
            <person name="Liachko I."/>
            <person name="Sullivan S."/>
            <person name="Sone E.D."/>
            <person name="Koren S."/>
            <person name="Silverstein K.A.T."/>
            <person name="Beckman K.B."/>
            <person name="Gohl D.M."/>
        </authorList>
    </citation>
    <scope>NUCLEOTIDE SEQUENCE</scope>
    <source>
        <strain evidence="1">Duluth1</strain>
        <tissue evidence="1">Whole animal</tissue>
    </source>
</reference>
<name>A0A9D4LB86_DREPO</name>
<sequence>MRATFHTSMLIWSRGILYNGTTTLHIGRTTATWTIFVNVHRDINGPQTASVNLFITLIALPMKTARVTPIPIHSPTYVTQT</sequence>
<dbReference type="EMBL" id="JAIWYP010000003">
    <property type="protein sequence ID" value="KAH3853841.1"/>
    <property type="molecule type" value="Genomic_DNA"/>
</dbReference>
<comment type="caution">
    <text evidence="1">The sequence shown here is derived from an EMBL/GenBank/DDBJ whole genome shotgun (WGS) entry which is preliminary data.</text>
</comment>
<evidence type="ECO:0000313" key="1">
    <source>
        <dbReference type="EMBL" id="KAH3853841.1"/>
    </source>
</evidence>
<organism evidence="1 2">
    <name type="scientific">Dreissena polymorpha</name>
    <name type="common">Zebra mussel</name>
    <name type="synonym">Mytilus polymorpha</name>
    <dbReference type="NCBI Taxonomy" id="45954"/>
    <lineage>
        <taxon>Eukaryota</taxon>
        <taxon>Metazoa</taxon>
        <taxon>Spiralia</taxon>
        <taxon>Lophotrochozoa</taxon>
        <taxon>Mollusca</taxon>
        <taxon>Bivalvia</taxon>
        <taxon>Autobranchia</taxon>
        <taxon>Heteroconchia</taxon>
        <taxon>Euheterodonta</taxon>
        <taxon>Imparidentia</taxon>
        <taxon>Neoheterodontei</taxon>
        <taxon>Myida</taxon>
        <taxon>Dreissenoidea</taxon>
        <taxon>Dreissenidae</taxon>
        <taxon>Dreissena</taxon>
    </lineage>
</organism>
<gene>
    <name evidence="1" type="ORF">DPMN_096376</name>
</gene>
<proteinExistence type="predicted"/>
<dbReference type="Proteomes" id="UP000828390">
    <property type="component" value="Unassembled WGS sequence"/>
</dbReference>
<evidence type="ECO:0000313" key="2">
    <source>
        <dbReference type="Proteomes" id="UP000828390"/>
    </source>
</evidence>
<keyword evidence="2" id="KW-1185">Reference proteome</keyword>